<dbReference type="PATRIC" id="fig|1806891.3.peg.923"/>
<evidence type="ECO:0000313" key="2">
    <source>
        <dbReference type="EMBL" id="ANH79101.1"/>
    </source>
</evidence>
<protein>
    <submittedName>
        <fullName evidence="2">Uncharacterized protein</fullName>
    </submittedName>
</protein>
<dbReference type="KEGG" id="csaz:Cs308_0931"/>
<keyword evidence="1" id="KW-1133">Transmembrane helix</keyword>
<accession>A0A1A9HXD6</accession>
<name>A0A1A9HXD6_9CHLA</name>
<dbReference type="EMBL" id="CP014639">
    <property type="protein sequence ID" value="ANH79101.1"/>
    <property type="molecule type" value="Genomic_DNA"/>
</dbReference>
<keyword evidence="1" id="KW-0472">Membrane</keyword>
<dbReference type="STRING" id="1806891.Cs308_0931"/>
<dbReference type="Proteomes" id="UP000078162">
    <property type="component" value="Chromosome"/>
</dbReference>
<gene>
    <name evidence="2" type="ORF">Cs308_0931</name>
</gene>
<feature type="transmembrane region" description="Helical" evidence="1">
    <location>
        <begin position="75"/>
        <end position="94"/>
    </location>
</feature>
<organism evidence="2 3">
    <name type="scientific">Candidatus Chlamydia sanziniae</name>
    <dbReference type="NCBI Taxonomy" id="1806891"/>
    <lineage>
        <taxon>Bacteria</taxon>
        <taxon>Pseudomonadati</taxon>
        <taxon>Chlamydiota</taxon>
        <taxon>Chlamydiia</taxon>
        <taxon>Chlamydiales</taxon>
        <taxon>Chlamydiaceae</taxon>
        <taxon>Chlamydia/Chlamydophila group</taxon>
        <taxon>Chlamydia</taxon>
    </lineage>
</organism>
<sequence length="102" mass="11316">MYYETLFLHFFRGSMASFMPKSQVGSVLSTPTLPNHRSSPILPLQIKKYAAYILYVFASFCILAGCIVMMLTKEILFCLACILGGILFAVGLILKLRNASSL</sequence>
<evidence type="ECO:0000313" key="3">
    <source>
        <dbReference type="Proteomes" id="UP000078162"/>
    </source>
</evidence>
<dbReference type="AlphaFoldDB" id="A0A1A9HXD6"/>
<proteinExistence type="predicted"/>
<evidence type="ECO:0000256" key="1">
    <source>
        <dbReference type="SAM" id="Phobius"/>
    </source>
</evidence>
<keyword evidence="3" id="KW-1185">Reference proteome</keyword>
<reference evidence="3" key="1">
    <citation type="submission" date="2016-03" db="EMBL/GenBank/DDBJ databases">
        <title>Culture-independent genomics supports pathogen discovery for uncultivable bacteria within the genus Chlamydia.</title>
        <authorList>
            <person name="Taylor-Brown A."/>
            <person name="Bachmann N.L."/>
            <person name="Borel N."/>
            <person name="Polkinghorne A."/>
        </authorList>
    </citation>
    <scope>NUCLEOTIDE SEQUENCE [LARGE SCALE GENOMIC DNA]</scope>
    <source>
        <strain evidence="3">2742-308</strain>
    </source>
</reference>
<keyword evidence="1" id="KW-0812">Transmembrane</keyword>
<feature type="transmembrane region" description="Helical" evidence="1">
    <location>
        <begin position="49"/>
        <end position="68"/>
    </location>
</feature>